<dbReference type="EC" id="3.5.4.16" evidence="6"/>
<name>A0A7T4JVS6_9CORY</name>
<evidence type="ECO:0000313" key="10">
    <source>
        <dbReference type="Proteomes" id="UP000596145"/>
    </source>
</evidence>
<reference evidence="8 10" key="1">
    <citation type="submission" date="2020-12" db="EMBL/GenBank/DDBJ databases">
        <title>FDA dAtabase for Regulatory Grade micrObial Sequences (FDA-ARGOS): Supporting development and validation of Infectious Disease Dx tests.</title>
        <authorList>
            <person name="Sproer C."/>
            <person name="Gronow S."/>
            <person name="Severitt S."/>
            <person name="Schroder I."/>
            <person name="Tallon L."/>
            <person name="Sadzewicz L."/>
            <person name="Zhao X."/>
            <person name="Boylan J."/>
            <person name="Ott S."/>
            <person name="Bowen H."/>
            <person name="Vavikolanu K."/>
            <person name="Mehta A."/>
            <person name="Aluvathingal J."/>
            <person name="Nadendla S."/>
            <person name="Lowell S."/>
            <person name="Myers T."/>
            <person name="Yan Y."/>
            <person name="Sichtig H."/>
        </authorList>
    </citation>
    <scope>NUCLEOTIDE SEQUENCE [LARGE SCALE GENOMIC DNA]</scope>
    <source>
        <strain evidence="8 10">FDAARGOS_1053</strain>
        <strain evidence="9">FDAARGOS_1191</strain>
    </source>
</reference>
<evidence type="ECO:0000256" key="3">
    <source>
        <dbReference type="ARBA" id="ARBA00008085"/>
    </source>
</evidence>
<gene>
    <name evidence="6 8" type="primary">folE</name>
    <name evidence="8" type="ORF">I6I10_04515</name>
    <name evidence="9" type="ORF">I6J21_11050</name>
</gene>
<dbReference type="InterPro" id="IPR001474">
    <property type="entry name" value="GTP_CycHdrlase_I"/>
</dbReference>
<dbReference type="GO" id="GO:0006729">
    <property type="term" value="P:tetrahydrobiopterin biosynthetic process"/>
    <property type="evidence" value="ECO:0007669"/>
    <property type="project" value="TreeGrafter"/>
</dbReference>
<dbReference type="NCBIfam" id="TIGR00063">
    <property type="entry name" value="folE"/>
    <property type="match status" value="1"/>
</dbReference>
<feature type="binding site" evidence="6">
    <location>
        <position position="81"/>
    </location>
    <ligand>
        <name>Zn(2+)</name>
        <dbReference type="ChEBI" id="CHEBI:29105"/>
    </ligand>
</feature>
<comment type="pathway">
    <text evidence="2 6">Cofactor biosynthesis; 7,8-dihydroneopterin triphosphate biosynthesis; 7,8-dihydroneopterin triphosphate from GTP: step 1/1.</text>
</comment>
<comment type="subunit">
    <text evidence="6">Homopolymer.</text>
</comment>
<dbReference type="OrthoDB" id="9801207at2"/>
<dbReference type="PROSITE" id="PS00859">
    <property type="entry name" value="GTP_CYCLOHYDROL_1_1"/>
    <property type="match status" value="1"/>
</dbReference>
<evidence type="ECO:0000313" key="9">
    <source>
        <dbReference type="EMBL" id="QRP70281.1"/>
    </source>
</evidence>
<dbReference type="RefSeq" id="WP_005388630.1">
    <property type="nucleotide sequence ID" value="NZ_CP066007.1"/>
</dbReference>
<evidence type="ECO:0000259" key="7">
    <source>
        <dbReference type="Pfam" id="PF01227"/>
    </source>
</evidence>
<evidence type="ECO:0000313" key="8">
    <source>
        <dbReference type="EMBL" id="QQB47176.1"/>
    </source>
</evidence>
<dbReference type="PANTHER" id="PTHR11109:SF7">
    <property type="entry name" value="GTP CYCLOHYDROLASE 1"/>
    <property type="match status" value="1"/>
</dbReference>
<dbReference type="GO" id="GO:0005525">
    <property type="term" value="F:GTP binding"/>
    <property type="evidence" value="ECO:0007669"/>
    <property type="project" value="UniProtKB-KW"/>
</dbReference>
<dbReference type="GO" id="GO:0046654">
    <property type="term" value="P:tetrahydrofolate biosynthetic process"/>
    <property type="evidence" value="ECO:0007669"/>
    <property type="project" value="UniProtKB-UniRule"/>
</dbReference>
<proteinExistence type="inferred from homology"/>
<dbReference type="Gene3D" id="1.10.286.10">
    <property type="match status" value="1"/>
</dbReference>
<feature type="binding site" evidence="6">
    <location>
        <position position="78"/>
    </location>
    <ligand>
        <name>Zn(2+)</name>
        <dbReference type="ChEBI" id="CHEBI:29105"/>
    </ligand>
</feature>
<dbReference type="GO" id="GO:0006730">
    <property type="term" value="P:one-carbon metabolic process"/>
    <property type="evidence" value="ECO:0007669"/>
    <property type="project" value="UniProtKB-UniRule"/>
</dbReference>
<dbReference type="GeneID" id="92761008"/>
<evidence type="ECO:0000256" key="2">
    <source>
        <dbReference type="ARBA" id="ARBA00005080"/>
    </source>
</evidence>
<feature type="binding site" evidence="6">
    <location>
        <position position="151"/>
    </location>
    <ligand>
        <name>Zn(2+)</name>
        <dbReference type="ChEBI" id="CHEBI:29105"/>
    </ligand>
</feature>
<dbReference type="InterPro" id="IPR043133">
    <property type="entry name" value="GTP-CH-I_C/QueF"/>
</dbReference>
<accession>A0A7T4JVS6</accession>
<dbReference type="EMBL" id="CP069534">
    <property type="protein sequence ID" value="QRP70281.1"/>
    <property type="molecule type" value="Genomic_DNA"/>
</dbReference>
<dbReference type="PANTHER" id="PTHR11109">
    <property type="entry name" value="GTP CYCLOHYDROLASE I"/>
    <property type="match status" value="1"/>
</dbReference>
<keyword evidence="6" id="KW-0342">GTP-binding</keyword>
<dbReference type="EMBL" id="CP066007">
    <property type="protein sequence ID" value="QQB47176.1"/>
    <property type="molecule type" value="Genomic_DNA"/>
</dbReference>
<feature type="domain" description="GTP cyclohydrolase I" evidence="7">
    <location>
        <begin position="10"/>
        <end position="188"/>
    </location>
</feature>
<comment type="similarity">
    <text evidence="3 6">Belongs to the GTP cyclohydrolase I family.</text>
</comment>
<dbReference type="AlphaFoldDB" id="A0A7T4JVS6"/>
<dbReference type="GO" id="GO:0005737">
    <property type="term" value="C:cytoplasm"/>
    <property type="evidence" value="ECO:0007669"/>
    <property type="project" value="TreeGrafter"/>
</dbReference>
<dbReference type="NCBIfam" id="NF006825">
    <property type="entry name" value="PRK09347.1-2"/>
    <property type="match status" value="1"/>
</dbReference>
<sequence length="189" mass="20808">MADFDFERAQAAVRELLIAIGEDPDRPGLKETPRRVAKAFEENTGGLHINPADHLEKTFPENHTELVIVRDIPIYSMCEHHLLPFYGVAHIGYIPGGHGSVTGLSKLARLADGYARRPQVQERLTSQIADALVDRLDTQAVAVVLECEHMCMTMRGIRKPGSKTTTSAMRGGFKTSAASRAEFLTLIRG</sequence>
<dbReference type="InterPro" id="IPR018234">
    <property type="entry name" value="GTP_CycHdrlase_I_CS"/>
</dbReference>
<dbReference type="Pfam" id="PF01227">
    <property type="entry name" value="GTP_cyclohydroI"/>
    <property type="match status" value="1"/>
</dbReference>
<organism evidence="8 10">
    <name type="scientific">Corynebacterium glucuronolyticum</name>
    <dbReference type="NCBI Taxonomy" id="39791"/>
    <lineage>
        <taxon>Bacteria</taxon>
        <taxon>Bacillati</taxon>
        <taxon>Actinomycetota</taxon>
        <taxon>Actinomycetes</taxon>
        <taxon>Mycobacteriales</taxon>
        <taxon>Corynebacteriaceae</taxon>
        <taxon>Corynebacterium</taxon>
    </lineage>
</organism>
<keyword evidence="5 6" id="KW-0378">Hydrolase</keyword>
<dbReference type="Proteomes" id="UP000596145">
    <property type="component" value="Chromosome"/>
</dbReference>
<dbReference type="GO" id="GO:0008270">
    <property type="term" value="F:zinc ion binding"/>
    <property type="evidence" value="ECO:0007669"/>
    <property type="project" value="UniProtKB-UniRule"/>
</dbReference>
<dbReference type="HAMAP" id="MF_00223">
    <property type="entry name" value="FolE"/>
    <property type="match status" value="1"/>
</dbReference>
<keyword evidence="6" id="KW-0862">Zinc</keyword>
<dbReference type="FunFam" id="3.30.1130.10:FF:000001">
    <property type="entry name" value="GTP cyclohydrolase 1"/>
    <property type="match status" value="1"/>
</dbReference>
<dbReference type="FunFam" id="1.10.286.10:FF:000001">
    <property type="entry name" value="GTP cyclohydrolase 1"/>
    <property type="match status" value="1"/>
</dbReference>
<dbReference type="Proteomes" id="UP000617681">
    <property type="component" value="Chromosome"/>
</dbReference>
<keyword evidence="6" id="KW-0479">Metal-binding</keyword>
<comment type="catalytic activity">
    <reaction evidence="1 6">
        <text>GTP + H2O = 7,8-dihydroneopterin 3'-triphosphate + formate + H(+)</text>
        <dbReference type="Rhea" id="RHEA:17473"/>
        <dbReference type="ChEBI" id="CHEBI:15377"/>
        <dbReference type="ChEBI" id="CHEBI:15378"/>
        <dbReference type="ChEBI" id="CHEBI:15740"/>
        <dbReference type="ChEBI" id="CHEBI:37565"/>
        <dbReference type="ChEBI" id="CHEBI:58462"/>
        <dbReference type="EC" id="3.5.4.16"/>
    </reaction>
</comment>
<keyword evidence="4 6" id="KW-0554">One-carbon metabolism</keyword>
<protein>
    <recommendedName>
        <fullName evidence="6">GTP cyclohydrolase 1</fullName>
        <ecNumber evidence="6">3.5.4.16</ecNumber>
    </recommendedName>
    <alternativeName>
        <fullName evidence="6">GTP cyclohydrolase I</fullName>
        <shortName evidence="6">GTP-CH-I</shortName>
    </alternativeName>
</protein>
<dbReference type="Gene3D" id="3.30.1130.10">
    <property type="match status" value="1"/>
</dbReference>
<dbReference type="GO" id="GO:0003934">
    <property type="term" value="F:GTP cyclohydrolase I activity"/>
    <property type="evidence" value="ECO:0007669"/>
    <property type="project" value="UniProtKB-UniRule"/>
</dbReference>
<dbReference type="UniPathway" id="UPA00848">
    <property type="reaction ID" value="UER00151"/>
</dbReference>
<dbReference type="InterPro" id="IPR020602">
    <property type="entry name" value="GTP_CycHdrlase_I_dom"/>
</dbReference>
<evidence type="ECO:0000256" key="4">
    <source>
        <dbReference type="ARBA" id="ARBA00022563"/>
    </source>
</evidence>
<dbReference type="NCBIfam" id="NF006826">
    <property type="entry name" value="PRK09347.1-3"/>
    <property type="match status" value="1"/>
</dbReference>
<evidence type="ECO:0000256" key="5">
    <source>
        <dbReference type="ARBA" id="ARBA00022801"/>
    </source>
</evidence>
<dbReference type="InterPro" id="IPR043134">
    <property type="entry name" value="GTP-CH-I_N"/>
</dbReference>
<evidence type="ECO:0000256" key="1">
    <source>
        <dbReference type="ARBA" id="ARBA00001052"/>
    </source>
</evidence>
<keyword evidence="6" id="KW-0547">Nucleotide-binding</keyword>
<dbReference type="SUPFAM" id="SSF55620">
    <property type="entry name" value="Tetrahydrobiopterin biosynthesis enzymes-like"/>
    <property type="match status" value="1"/>
</dbReference>
<evidence type="ECO:0000256" key="6">
    <source>
        <dbReference type="HAMAP-Rule" id="MF_00223"/>
    </source>
</evidence>
<dbReference type="PROSITE" id="PS00860">
    <property type="entry name" value="GTP_CYCLOHYDROL_1_2"/>
    <property type="match status" value="1"/>
</dbReference>